<evidence type="ECO:0000313" key="3">
    <source>
        <dbReference type="Proteomes" id="UP000265703"/>
    </source>
</evidence>
<accession>A0A397TNF3</accession>
<sequence>MSQGFGFNQGQGFAFGKGGFQTPTTTPSTNPPFGNWQNSQQPTTPFGFGQQAQQTPSAFGTPSFGAFGQTQQQAQPGPSNAFGGTKSSSFGFNQSQTGGFGFGTSSGSSGFGFPSQAGTSSLQKNTPPFGIPGPSSAAAQGITTSSVQNIDPRLTGTREPKFEPFKDNEPTGVQTFLSISAMKAFRQWSPEELRLCDYELNRRPGVQQPSVPQQVPSSISTTMQSFQFPQQFQQQTAQQPLGQFPQQPQPQPQVQLQLQLQPQPQPQPFVQPQQFAQQQTPFAQQFAQQPTVQPQFAFQQNLQPQIPATIGTLNPYNYQYTGNLYYRLHGNNNPPPLVFETKLKPKVDKGKGKEFTIQPQQQLGPSSAITGPSFVSAIGDMSKIGQTPKSTSQISAFSTPTCYYNRTNEIVRHRIFYYKRKT</sequence>
<feature type="compositionally biased region" description="Low complexity" evidence="1">
    <location>
        <begin position="64"/>
        <end position="78"/>
    </location>
</feature>
<feature type="region of interest" description="Disordered" evidence="1">
    <location>
        <begin position="231"/>
        <end position="254"/>
    </location>
</feature>
<gene>
    <name evidence="2" type="ORF">C1645_373683</name>
</gene>
<dbReference type="AlphaFoldDB" id="A0A397TNF3"/>
<proteinExistence type="predicted"/>
<dbReference type="Gene3D" id="1.10.10.2360">
    <property type="match status" value="1"/>
</dbReference>
<dbReference type="STRING" id="658196.A0A397TNF3"/>
<feature type="compositionally biased region" description="Polar residues" evidence="1">
    <location>
        <begin position="137"/>
        <end position="149"/>
    </location>
</feature>
<dbReference type="Proteomes" id="UP000265703">
    <property type="component" value="Unassembled WGS sequence"/>
</dbReference>
<dbReference type="PANTHER" id="PTHR23198">
    <property type="entry name" value="NUCLEOPORIN"/>
    <property type="match status" value="1"/>
</dbReference>
<dbReference type="InterPro" id="IPR037665">
    <property type="entry name" value="Nucleoporin_S59-like"/>
</dbReference>
<dbReference type="EMBL" id="QKYT01000043">
    <property type="protein sequence ID" value="RIA96551.1"/>
    <property type="molecule type" value="Genomic_DNA"/>
</dbReference>
<feature type="compositionally biased region" description="Basic and acidic residues" evidence="1">
    <location>
        <begin position="156"/>
        <end position="169"/>
    </location>
</feature>
<feature type="compositionally biased region" description="Polar residues" evidence="1">
    <location>
        <begin position="35"/>
        <end position="60"/>
    </location>
</feature>
<dbReference type="PANTHER" id="PTHR23198:SF6">
    <property type="entry name" value="NUCLEAR PORE COMPLEX PROTEIN NUP98-NUP96"/>
    <property type="match status" value="1"/>
</dbReference>
<dbReference type="GO" id="GO:0005643">
    <property type="term" value="C:nuclear pore"/>
    <property type="evidence" value="ECO:0007669"/>
    <property type="project" value="InterPro"/>
</dbReference>
<protein>
    <recommendedName>
        <fullName evidence="4">Nucleoporin autopeptidase-domain-containing protein</fullName>
    </recommendedName>
</protein>
<comment type="caution">
    <text evidence="2">The sequence shown here is derived from an EMBL/GenBank/DDBJ whole genome shotgun (WGS) entry which is preliminary data.</text>
</comment>
<reference evidence="2 3" key="1">
    <citation type="submission" date="2018-06" db="EMBL/GenBank/DDBJ databases">
        <title>Comparative genomics reveals the genomic features of Rhizophagus irregularis, R. cerebriforme, R. diaphanum and Gigaspora rosea, and their symbiotic lifestyle signature.</title>
        <authorList>
            <person name="Morin E."/>
            <person name="San Clemente H."/>
            <person name="Chen E.C.H."/>
            <person name="De La Providencia I."/>
            <person name="Hainaut M."/>
            <person name="Kuo A."/>
            <person name="Kohler A."/>
            <person name="Murat C."/>
            <person name="Tang N."/>
            <person name="Roy S."/>
            <person name="Loubradou J."/>
            <person name="Henrissat B."/>
            <person name="Grigoriev I.V."/>
            <person name="Corradi N."/>
            <person name="Roux C."/>
            <person name="Martin F.M."/>
        </authorList>
    </citation>
    <scope>NUCLEOTIDE SEQUENCE [LARGE SCALE GENOMIC DNA]</scope>
    <source>
        <strain evidence="2 3">DAOM 227022</strain>
    </source>
</reference>
<evidence type="ECO:0008006" key="4">
    <source>
        <dbReference type="Google" id="ProtNLM"/>
    </source>
</evidence>
<evidence type="ECO:0000256" key="1">
    <source>
        <dbReference type="SAM" id="MobiDB-lite"/>
    </source>
</evidence>
<feature type="compositionally biased region" description="Low complexity" evidence="1">
    <location>
        <begin position="20"/>
        <end position="32"/>
    </location>
</feature>
<name>A0A397TNF3_9GLOM</name>
<feature type="region of interest" description="Disordered" evidence="1">
    <location>
        <begin position="19"/>
        <end position="169"/>
    </location>
</feature>
<evidence type="ECO:0000313" key="2">
    <source>
        <dbReference type="EMBL" id="RIA96551.1"/>
    </source>
</evidence>
<feature type="compositionally biased region" description="Low complexity" evidence="1">
    <location>
        <begin position="87"/>
        <end position="97"/>
    </location>
</feature>
<organism evidence="2 3">
    <name type="scientific">Glomus cerebriforme</name>
    <dbReference type="NCBI Taxonomy" id="658196"/>
    <lineage>
        <taxon>Eukaryota</taxon>
        <taxon>Fungi</taxon>
        <taxon>Fungi incertae sedis</taxon>
        <taxon>Mucoromycota</taxon>
        <taxon>Glomeromycotina</taxon>
        <taxon>Glomeromycetes</taxon>
        <taxon>Glomerales</taxon>
        <taxon>Glomeraceae</taxon>
        <taxon>Glomus</taxon>
    </lineage>
</organism>
<feature type="compositionally biased region" description="Polar residues" evidence="1">
    <location>
        <begin position="116"/>
        <end position="126"/>
    </location>
</feature>
<keyword evidence="3" id="KW-1185">Reference proteome</keyword>
<dbReference type="OrthoDB" id="3797628at2759"/>